<protein>
    <submittedName>
        <fullName evidence="2">Uncharacterized protein</fullName>
    </submittedName>
</protein>
<dbReference type="AlphaFoldDB" id="A0AA38HTF6"/>
<comment type="caution">
    <text evidence="2">The sequence shown here is derived from an EMBL/GenBank/DDBJ whole genome shotgun (WGS) entry which is preliminary data.</text>
</comment>
<feature type="compositionally biased region" description="Basic and acidic residues" evidence="1">
    <location>
        <begin position="70"/>
        <end position="86"/>
    </location>
</feature>
<gene>
    <name evidence="2" type="ORF">Zmor_026316</name>
</gene>
<reference evidence="2" key="1">
    <citation type="journal article" date="2023" name="G3 (Bethesda)">
        <title>Whole genome assemblies of Zophobas morio and Tenebrio molitor.</title>
        <authorList>
            <person name="Kaur S."/>
            <person name="Stinson S.A."/>
            <person name="diCenzo G.C."/>
        </authorList>
    </citation>
    <scope>NUCLEOTIDE SEQUENCE</scope>
    <source>
        <strain evidence="2">QUZm001</strain>
    </source>
</reference>
<feature type="compositionally biased region" description="Polar residues" evidence="1">
    <location>
        <begin position="56"/>
        <end position="69"/>
    </location>
</feature>
<evidence type="ECO:0000313" key="2">
    <source>
        <dbReference type="EMBL" id="KAJ3643615.1"/>
    </source>
</evidence>
<evidence type="ECO:0000256" key="1">
    <source>
        <dbReference type="SAM" id="MobiDB-lite"/>
    </source>
</evidence>
<proteinExistence type="predicted"/>
<name>A0AA38HTF6_9CUCU</name>
<feature type="region of interest" description="Disordered" evidence="1">
    <location>
        <begin position="1"/>
        <end position="121"/>
    </location>
</feature>
<accession>A0AA38HTF6</accession>
<sequence length="134" mass="14831">MNTNRYPRGLPPQYPYTRRGSNTPVASVGLAVKPPLPNRSRSLDGLLDSEPPSAAPNATITEKTPSDTTKSCDDLDKDKETEDEFKVNSVKSQSMDNNLDNVDKVSIQSGSSDSKRKRNFMDRCVSKVRSLIKK</sequence>
<evidence type="ECO:0000313" key="3">
    <source>
        <dbReference type="Proteomes" id="UP001168821"/>
    </source>
</evidence>
<organism evidence="2 3">
    <name type="scientific">Zophobas morio</name>
    <dbReference type="NCBI Taxonomy" id="2755281"/>
    <lineage>
        <taxon>Eukaryota</taxon>
        <taxon>Metazoa</taxon>
        <taxon>Ecdysozoa</taxon>
        <taxon>Arthropoda</taxon>
        <taxon>Hexapoda</taxon>
        <taxon>Insecta</taxon>
        <taxon>Pterygota</taxon>
        <taxon>Neoptera</taxon>
        <taxon>Endopterygota</taxon>
        <taxon>Coleoptera</taxon>
        <taxon>Polyphaga</taxon>
        <taxon>Cucujiformia</taxon>
        <taxon>Tenebrionidae</taxon>
        <taxon>Zophobas</taxon>
    </lineage>
</organism>
<feature type="compositionally biased region" description="Polar residues" evidence="1">
    <location>
        <begin position="89"/>
        <end position="112"/>
    </location>
</feature>
<dbReference type="EMBL" id="JALNTZ010000008">
    <property type="protein sequence ID" value="KAJ3643615.1"/>
    <property type="molecule type" value="Genomic_DNA"/>
</dbReference>
<keyword evidence="3" id="KW-1185">Reference proteome</keyword>
<dbReference type="Proteomes" id="UP001168821">
    <property type="component" value="Unassembled WGS sequence"/>
</dbReference>